<protein>
    <submittedName>
        <fullName evidence="1">Uncharacterized protein</fullName>
    </submittedName>
</protein>
<evidence type="ECO:0000313" key="1">
    <source>
        <dbReference type="EMBL" id="TRO80315.1"/>
    </source>
</evidence>
<accession>A0A550JAR3</accession>
<dbReference type="AlphaFoldDB" id="A0A550JAR3"/>
<name>A0A550JAR3_9BACT</name>
<gene>
    <name evidence="1" type="ORF">FL622_11845</name>
</gene>
<keyword evidence="2" id="KW-1185">Reference proteome</keyword>
<evidence type="ECO:0000313" key="2">
    <source>
        <dbReference type="Proteomes" id="UP000317155"/>
    </source>
</evidence>
<sequence length="99" mass="11003">MTFESSVRKPSNELPPFAFRYGFWLAAAPTDQAVSRPGFTLQTVTSFHRPGLHHYYGFICHLTPRRSGLGSLLVPLLIQSPTARNLKRCKASPVTSDSL</sequence>
<dbReference type="OrthoDB" id="9994092at2"/>
<proteinExistence type="predicted"/>
<dbReference type="EMBL" id="VJVV01000008">
    <property type="protein sequence ID" value="TRO80315.1"/>
    <property type="molecule type" value="Genomic_DNA"/>
</dbReference>
<organism evidence="1 2">
    <name type="scientific">Trichloromonas acetexigens</name>
    <dbReference type="NCBI Taxonomy" id="38815"/>
    <lineage>
        <taxon>Bacteria</taxon>
        <taxon>Pseudomonadati</taxon>
        <taxon>Thermodesulfobacteriota</taxon>
        <taxon>Desulfuromonadia</taxon>
        <taxon>Desulfuromonadales</taxon>
        <taxon>Trichloromonadaceae</taxon>
        <taxon>Trichloromonas</taxon>
    </lineage>
</organism>
<comment type="caution">
    <text evidence="1">The sequence shown here is derived from an EMBL/GenBank/DDBJ whole genome shotgun (WGS) entry which is preliminary data.</text>
</comment>
<dbReference type="Proteomes" id="UP000317155">
    <property type="component" value="Unassembled WGS sequence"/>
</dbReference>
<reference evidence="1 2" key="1">
    <citation type="submission" date="2019-07" db="EMBL/GenBank/DDBJ databases">
        <title>Insights of Desulfuromonas acetexigens electromicrobiology.</title>
        <authorList>
            <person name="Katuri K."/>
            <person name="Sapireddy V."/>
            <person name="Shaw D.R."/>
            <person name="Saikaly P."/>
        </authorList>
    </citation>
    <scope>NUCLEOTIDE SEQUENCE [LARGE SCALE GENOMIC DNA]</scope>
    <source>
        <strain evidence="1 2">2873</strain>
    </source>
</reference>